<dbReference type="GO" id="GO:0006950">
    <property type="term" value="P:response to stress"/>
    <property type="evidence" value="ECO:0007669"/>
    <property type="project" value="TreeGrafter"/>
</dbReference>
<dbReference type="GO" id="GO:0003700">
    <property type="term" value="F:DNA-binding transcription factor activity"/>
    <property type="evidence" value="ECO:0007669"/>
    <property type="project" value="InterPro"/>
</dbReference>
<accession>A0A2R4LXS4</accession>
<feature type="domain" description="HTH marR-type" evidence="1">
    <location>
        <begin position="8"/>
        <end position="151"/>
    </location>
</feature>
<protein>
    <submittedName>
        <fullName evidence="2">MarR family transcriptional regulator</fullName>
    </submittedName>
</protein>
<organism evidence="2 3">
    <name type="scientific">Celeribacter baekdonensis</name>
    <dbReference type="NCBI Taxonomy" id="875171"/>
    <lineage>
        <taxon>Bacteria</taxon>
        <taxon>Pseudomonadati</taxon>
        <taxon>Pseudomonadota</taxon>
        <taxon>Alphaproteobacteria</taxon>
        <taxon>Rhodobacterales</taxon>
        <taxon>Roseobacteraceae</taxon>
        <taxon>Celeribacter</taxon>
    </lineage>
</organism>
<dbReference type="EMBL" id="CP028472">
    <property type="protein sequence ID" value="AVW89706.1"/>
    <property type="molecule type" value="Genomic_DNA"/>
</dbReference>
<sequence>MSTNNMHNTHISTQIRQVHGAVSDIVAVMNSPQRDESMVKEAGIPLDRALFPLLVGIERNGPIGVTDLADMVGRDHTTVSRQVAKLDELGLVERQASAKDGRVRHAVVTPKGKEMTDLVDIARDKMGRAILETWDPVEISELVRLIRKLADGVKGLNSGTARR</sequence>
<dbReference type="InterPro" id="IPR000835">
    <property type="entry name" value="HTH_MarR-typ"/>
</dbReference>
<dbReference type="CDD" id="cd00090">
    <property type="entry name" value="HTH_ARSR"/>
    <property type="match status" value="1"/>
</dbReference>
<dbReference type="KEGG" id="cbak:DA792_00380"/>
<geneLocation type="plasmid" evidence="3">
    <name>pcblh4a</name>
</geneLocation>
<dbReference type="InterPro" id="IPR036390">
    <property type="entry name" value="WH_DNA-bd_sf"/>
</dbReference>
<dbReference type="Pfam" id="PF12802">
    <property type="entry name" value="MarR_2"/>
    <property type="match status" value="1"/>
</dbReference>
<evidence type="ECO:0000313" key="3">
    <source>
        <dbReference type="Proteomes" id="UP000241447"/>
    </source>
</evidence>
<evidence type="ECO:0000259" key="1">
    <source>
        <dbReference type="PROSITE" id="PS50995"/>
    </source>
</evidence>
<dbReference type="PRINTS" id="PR00598">
    <property type="entry name" value="HTHMARR"/>
</dbReference>
<dbReference type="PROSITE" id="PS50995">
    <property type="entry name" value="HTH_MARR_2"/>
    <property type="match status" value="1"/>
</dbReference>
<dbReference type="PANTHER" id="PTHR33164">
    <property type="entry name" value="TRANSCRIPTIONAL REGULATOR, MARR FAMILY"/>
    <property type="match status" value="1"/>
</dbReference>
<keyword evidence="2" id="KW-0614">Plasmid</keyword>
<dbReference type="PANTHER" id="PTHR33164:SF57">
    <property type="entry name" value="MARR-FAMILY TRANSCRIPTIONAL REGULATOR"/>
    <property type="match status" value="1"/>
</dbReference>
<gene>
    <name evidence="2" type="ORF">DA792_00380</name>
</gene>
<dbReference type="InterPro" id="IPR039422">
    <property type="entry name" value="MarR/SlyA-like"/>
</dbReference>
<reference evidence="2 3" key="1">
    <citation type="submission" date="2018-03" db="EMBL/GenBank/DDBJ databases">
        <title>The Complete Genome of Celeribacter baekdonensis strain LH4, a Thiosulfate-Oxidizing Alphaproteobacterium Isolated from Gulf of Mexico Continental Slope Sediments.</title>
        <authorList>
            <person name="Flood B.E."/>
            <person name="Bailey J.V."/>
            <person name="Leprich D."/>
        </authorList>
    </citation>
    <scope>NUCLEOTIDE SEQUENCE [LARGE SCALE GENOMIC DNA]</scope>
    <source>
        <strain evidence="2 3">LH4</strain>
        <plasmid evidence="3">Plasmid pcblh4a</plasmid>
    </source>
</reference>
<dbReference type="Proteomes" id="UP000241447">
    <property type="component" value="Plasmid pCBLh4a"/>
</dbReference>
<dbReference type="SMART" id="SM00347">
    <property type="entry name" value="HTH_MARR"/>
    <property type="match status" value="1"/>
</dbReference>
<dbReference type="Gene3D" id="1.10.10.10">
    <property type="entry name" value="Winged helix-like DNA-binding domain superfamily/Winged helix DNA-binding domain"/>
    <property type="match status" value="1"/>
</dbReference>
<dbReference type="SUPFAM" id="SSF46785">
    <property type="entry name" value="Winged helix' DNA-binding domain"/>
    <property type="match status" value="1"/>
</dbReference>
<name>A0A2R4LXS4_9RHOB</name>
<dbReference type="InterPro" id="IPR011991">
    <property type="entry name" value="ArsR-like_HTH"/>
</dbReference>
<dbReference type="InterPro" id="IPR036388">
    <property type="entry name" value="WH-like_DNA-bd_sf"/>
</dbReference>
<evidence type="ECO:0000313" key="2">
    <source>
        <dbReference type="EMBL" id="AVW89706.1"/>
    </source>
</evidence>
<dbReference type="RefSeq" id="WP_107717399.1">
    <property type="nucleotide sequence ID" value="NZ_CP028472.1"/>
</dbReference>
<dbReference type="AlphaFoldDB" id="A0A2R4LXS4"/>
<proteinExistence type="predicted"/>
<dbReference type="OrthoDB" id="5974674at2"/>